<dbReference type="GO" id="GO:0016020">
    <property type="term" value="C:membrane"/>
    <property type="evidence" value="ECO:0007669"/>
    <property type="project" value="UniProtKB-SubCell"/>
</dbReference>
<comment type="caution">
    <text evidence="7">The sequence shown here is derived from an EMBL/GenBank/DDBJ whole genome shotgun (WGS) entry which is preliminary data.</text>
</comment>
<keyword evidence="4 5" id="KW-0472">Membrane</keyword>
<organism evidence="7 8">
    <name type="scientific">Parvibium lacunae</name>
    <dbReference type="NCBI Taxonomy" id="1888893"/>
    <lineage>
        <taxon>Bacteria</taxon>
        <taxon>Pseudomonadati</taxon>
        <taxon>Pseudomonadota</taxon>
        <taxon>Betaproteobacteria</taxon>
        <taxon>Burkholderiales</taxon>
        <taxon>Alcaligenaceae</taxon>
        <taxon>Parvibium</taxon>
    </lineage>
</organism>
<feature type="transmembrane region" description="Helical" evidence="5">
    <location>
        <begin position="145"/>
        <end position="168"/>
    </location>
</feature>
<dbReference type="AlphaFoldDB" id="A0A368L8P9"/>
<evidence type="ECO:0000256" key="1">
    <source>
        <dbReference type="ARBA" id="ARBA00004141"/>
    </source>
</evidence>
<feature type="domain" description="EamA" evidence="6">
    <location>
        <begin position="149"/>
        <end position="280"/>
    </location>
</feature>
<evidence type="ECO:0000256" key="4">
    <source>
        <dbReference type="ARBA" id="ARBA00023136"/>
    </source>
</evidence>
<dbReference type="Proteomes" id="UP000252357">
    <property type="component" value="Unassembled WGS sequence"/>
</dbReference>
<protein>
    <submittedName>
        <fullName evidence="7">DMT family transporter</fullName>
    </submittedName>
</protein>
<feature type="domain" description="EamA" evidence="6">
    <location>
        <begin position="1"/>
        <end position="132"/>
    </location>
</feature>
<evidence type="ECO:0000259" key="6">
    <source>
        <dbReference type="Pfam" id="PF00892"/>
    </source>
</evidence>
<feature type="transmembrane region" description="Helical" evidence="5">
    <location>
        <begin position="239"/>
        <end position="259"/>
    </location>
</feature>
<keyword evidence="2 5" id="KW-0812">Transmembrane</keyword>
<feature type="transmembrane region" description="Helical" evidence="5">
    <location>
        <begin position="265"/>
        <end position="283"/>
    </location>
</feature>
<gene>
    <name evidence="7" type="ORF">DU000_00865</name>
</gene>
<keyword evidence="3 5" id="KW-1133">Transmembrane helix</keyword>
<dbReference type="OrthoDB" id="9149917at2"/>
<dbReference type="InterPro" id="IPR037185">
    <property type="entry name" value="EmrE-like"/>
</dbReference>
<keyword evidence="8" id="KW-1185">Reference proteome</keyword>
<feature type="transmembrane region" description="Helical" evidence="5">
    <location>
        <begin position="180"/>
        <end position="203"/>
    </location>
</feature>
<feature type="transmembrane region" description="Helical" evidence="5">
    <location>
        <begin position="116"/>
        <end position="133"/>
    </location>
</feature>
<dbReference type="Pfam" id="PF00892">
    <property type="entry name" value="EamA"/>
    <property type="match status" value="2"/>
</dbReference>
<evidence type="ECO:0000313" key="8">
    <source>
        <dbReference type="Proteomes" id="UP000252357"/>
    </source>
</evidence>
<feature type="transmembrane region" description="Helical" evidence="5">
    <location>
        <begin position="87"/>
        <end position="109"/>
    </location>
</feature>
<feature type="transmembrane region" description="Helical" evidence="5">
    <location>
        <begin position="31"/>
        <end position="47"/>
    </location>
</feature>
<dbReference type="SUPFAM" id="SSF103481">
    <property type="entry name" value="Multidrug resistance efflux transporter EmrE"/>
    <property type="match status" value="2"/>
</dbReference>
<feature type="transmembrane region" description="Helical" evidence="5">
    <location>
        <begin position="209"/>
        <end position="232"/>
    </location>
</feature>
<evidence type="ECO:0000256" key="5">
    <source>
        <dbReference type="SAM" id="Phobius"/>
    </source>
</evidence>
<reference evidence="7 8" key="1">
    <citation type="journal article" date="2018" name="Int. J. Syst. Evol. Microbiol.">
        <title>Parvibium lacunae gen. nov., sp. nov., a new member of the family Alcaligenaceae isolated from a freshwater pond.</title>
        <authorList>
            <person name="Chen W.M."/>
            <person name="Xie P.B."/>
            <person name="Hsu M.Y."/>
            <person name="Sheu S.Y."/>
        </authorList>
    </citation>
    <scope>NUCLEOTIDE SEQUENCE [LARGE SCALE GENOMIC DNA]</scope>
    <source>
        <strain evidence="7 8">KMB9</strain>
    </source>
</reference>
<feature type="transmembrane region" description="Helical" evidence="5">
    <location>
        <begin position="59"/>
        <end position="81"/>
    </location>
</feature>
<name>A0A368L8P9_9BURK</name>
<comment type="subcellular location">
    <subcellularLocation>
        <location evidence="1">Membrane</location>
        <topology evidence="1">Multi-pass membrane protein</topology>
    </subcellularLocation>
</comment>
<evidence type="ECO:0000313" key="7">
    <source>
        <dbReference type="EMBL" id="RCS59891.1"/>
    </source>
</evidence>
<dbReference type="InterPro" id="IPR000620">
    <property type="entry name" value="EamA_dom"/>
</dbReference>
<accession>A0A368L8P9</accession>
<proteinExistence type="predicted"/>
<sequence>MLLCTLLWSMAGVVTRHLEAAQGVEVNVWRSGTNALCVFLILVWSAWRRNGAESARPISFGQLIWGSSLLWAAMFTSFMLALTQTTVSNVLIMSSLSPLITALLARLFLKQRLSNITLLAIVIAIAGMCWMFIDGVERAHSLHNANPLLGVLLASVVPLAAATNFVLLNYGHRTVAAPNMVPAIGLGGLLSALFTLPFAWPLQASLHDIFWLSFLGVFQLAIPCMLLVWAAHILTPAEVALMALLEVIFGVLWAWLWAGETPADATIYGGGVVLMALVLNALLGREKTPTRTGNL</sequence>
<evidence type="ECO:0000256" key="2">
    <source>
        <dbReference type="ARBA" id="ARBA00022692"/>
    </source>
</evidence>
<dbReference type="PANTHER" id="PTHR22911:SF6">
    <property type="entry name" value="SOLUTE CARRIER FAMILY 35 MEMBER G1"/>
    <property type="match status" value="1"/>
</dbReference>
<dbReference type="EMBL" id="QPGB01000001">
    <property type="protein sequence ID" value="RCS59891.1"/>
    <property type="molecule type" value="Genomic_DNA"/>
</dbReference>
<dbReference type="PANTHER" id="PTHR22911">
    <property type="entry name" value="ACYL-MALONYL CONDENSING ENZYME-RELATED"/>
    <property type="match status" value="1"/>
</dbReference>
<evidence type="ECO:0000256" key="3">
    <source>
        <dbReference type="ARBA" id="ARBA00022989"/>
    </source>
</evidence>